<feature type="region of interest" description="Disordered" evidence="1">
    <location>
        <begin position="1"/>
        <end position="33"/>
    </location>
</feature>
<sequence length="90" mass="9563">MSSSGSIAESHGHVYTAEHDSQANSMKRSWSTDSLSCNPAAKSCVCSPTKHVGSFRCRLHRSSLNQQQNAVAAPPAYPKGSTSLKAIEAE</sequence>
<feature type="compositionally biased region" description="Polar residues" evidence="1">
    <location>
        <begin position="22"/>
        <end position="33"/>
    </location>
</feature>
<feature type="compositionally biased region" description="Low complexity" evidence="1">
    <location>
        <begin position="65"/>
        <end position="74"/>
    </location>
</feature>
<reference evidence="2 3" key="1">
    <citation type="journal article" date="2020" name="Mol. Biol. Evol.">
        <title>Distinct Expression and Methylation Patterns for Genes with Different Fates following a Single Whole-Genome Duplication in Flowering Plants.</title>
        <authorList>
            <person name="Shi T."/>
            <person name="Rahmani R.S."/>
            <person name="Gugger P.F."/>
            <person name="Wang M."/>
            <person name="Li H."/>
            <person name="Zhang Y."/>
            <person name="Li Z."/>
            <person name="Wang Q."/>
            <person name="Van de Peer Y."/>
            <person name="Marchal K."/>
            <person name="Chen J."/>
        </authorList>
    </citation>
    <scope>NUCLEOTIDE SEQUENCE [LARGE SCALE GENOMIC DNA]</scope>
    <source>
        <tissue evidence="2">Leaf</tissue>
    </source>
</reference>
<evidence type="ECO:0000313" key="3">
    <source>
        <dbReference type="Proteomes" id="UP000607653"/>
    </source>
</evidence>
<keyword evidence="3" id="KW-1185">Reference proteome</keyword>
<organism evidence="2 3">
    <name type="scientific">Nelumbo nucifera</name>
    <name type="common">Sacred lotus</name>
    <dbReference type="NCBI Taxonomy" id="4432"/>
    <lineage>
        <taxon>Eukaryota</taxon>
        <taxon>Viridiplantae</taxon>
        <taxon>Streptophyta</taxon>
        <taxon>Embryophyta</taxon>
        <taxon>Tracheophyta</taxon>
        <taxon>Spermatophyta</taxon>
        <taxon>Magnoliopsida</taxon>
        <taxon>Proteales</taxon>
        <taxon>Nelumbonaceae</taxon>
        <taxon>Nelumbo</taxon>
    </lineage>
</organism>
<dbReference type="EMBL" id="DUZY01000006">
    <property type="protein sequence ID" value="DAD43189.1"/>
    <property type="molecule type" value="Genomic_DNA"/>
</dbReference>
<evidence type="ECO:0000256" key="1">
    <source>
        <dbReference type="SAM" id="MobiDB-lite"/>
    </source>
</evidence>
<feature type="compositionally biased region" description="Basic and acidic residues" evidence="1">
    <location>
        <begin position="10"/>
        <end position="21"/>
    </location>
</feature>
<proteinExistence type="predicted"/>
<feature type="region of interest" description="Disordered" evidence="1">
    <location>
        <begin position="65"/>
        <end position="90"/>
    </location>
</feature>
<gene>
    <name evidence="2" type="ORF">HUJ06_001419</name>
</gene>
<comment type="caution">
    <text evidence="2">The sequence shown here is derived from an EMBL/GenBank/DDBJ whole genome shotgun (WGS) entry which is preliminary data.</text>
</comment>
<evidence type="ECO:0000313" key="2">
    <source>
        <dbReference type="EMBL" id="DAD43189.1"/>
    </source>
</evidence>
<dbReference type="PANTHER" id="PTHR33132:SF128">
    <property type="entry name" value="OS01G0778900 PROTEIN"/>
    <property type="match status" value="1"/>
</dbReference>
<dbReference type="AlphaFoldDB" id="A0A822ZIJ6"/>
<dbReference type="PANTHER" id="PTHR33132">
    <property type="entry name" value="OSJNBB0118P14.9 PROTEIN"/>
    <property type="match status" value="1"/>
</dbReference>
<dbReference type="Proteomes" id="UP000607653">
    <property type="component" value="Unassembled WGS sequence"/>
</dbReference>
<protein>
    <submittedName>
        <fullName evidence="2">Uncharacterized protein</fullName>
    </submittedName>
</protein>
<name>A0A822ZIJ6_NELNU</name>
<accession>A0A822ZIJ6</accession>